<evidence type="ECO:0000259" key="1">
    <source>
        <dbReference type="Pfam" id="PF14214"/>
    </source>
</evidence>
<evidence type="ECO:0000313" key="3">
    <source>
        <dbReference type="Proteomes" id="UP000799118"/>
    </source>
</evidence>
<reference evidence="2" key="1">
    <citation type="journal article" date="2019" name="Environ. Microbiol.">
        <title>Fungal ecological strategies reflected in gene transcription - a case study of two litter decomposers.</title>
        <authorList>
            <person name="Barbi F."/>
            <person name="Kohler A."/>
            <person name="Barry K."/>
            <person name="Baskaran P."/>
            <person name="Daum C."/>
            <person name="Fauchery L."/>
            <person name="Ihrmark K."/>
            <person name="Kuo A."/>
            <person name="LaButti K."/>
            <person name="Lipzen A."/>
            <person name="Morin E."/>
            <person name="Grigoriev I.V."/>
            <person name="Henrissat B."/>
            <person name="Lindahl B."/>
            <person name="Martin F."/>
        </authorList>
    </citation>
    <scope>NUCLEOTIDE SEQUENCE</scope>
    <source>
        <strain evidence="2">JB14</strain>
    </source>
</reference>
<organism evidence="2 3">
    <name type="scientific">Gymnopus androsaceus JB14</name>
    <dbReference type="NCBI Taxonomy" id="1447944"/>
    <lineage>
        <taxon>Eukaryota</taxon>
        <taxon>Fungi</taxon>
        <taxon>Dikarya</taxon>
        <taxon>Basidiomycota</taxon>
        <taxon>Agaricomycotina</taxon>
        <taxon>Agaricomycetes</taxon>
        <taxon>Agaricomycetidae</taxon>
        <taxon>Agaricales</taxon>
        <taxon>Marasmiineae</taxon>
        <taxon>Omphalotaceae</taxon>
        <taxon>Gymnopus</taxon>
    </lineage>
</organism>
<name>A0A6A4GZB1_9AGAR</name>
<proteinExistence type="predicted"/>
<dbReference type="AlphaFoldDB" id="A0A6A4GZB1"/>
<dbReference type="Proteomes" id="UP000799118">
    <property type="component" value="Unassembled WGS sequence"/>
</dbReference>
<dbReference type="OrthoDB" id="2272314at2759"/>
<sequence length="364" mass="41564">MEYQCKYCGALHWLNEKLEKSPKRDPQFSMCCKHGEVRIPLLMAPPNFLYRLLISNDEQAKEFRANISQYNTALAFTSVGVAVDDNVNRCGRGPPVFRIHGELKHWAGTLLPKESSSPAYAQLYILDPRVAQQYRMQRNSNLRPETMLAHQNLIRDINPYAKVFQHAFEILQEHPGAEDYSISLRVMPGQDVGLNTHRYNLPTADEVAVLVPGDGTQVVDSCDIILRLHANESQGVGHGALQRVNDGHAAYSSLHYVLLFPHGEPGWHWGLRLFQPNHENPKRLSQTRYAAFRLQVRPHEKEFSIVLHARRLSQRYIVDLWASADQNRLNYLRKNQTKLRASLYGGLEDALSRDVNVNLNDIGQ</sequence>
<feature type="domain" description="Helitron helicase-like" evidence="1">
    <location>
        <begin position="289"/>
        <end position="354"/>
    </location>
</feature>
<dbReference type="PANTHER" id="PTHR45786:SF74">
    <property type="entry name" value="ATP-DEPENDENT DNA HELICASE"/>
    <property type="match status" value="1"/>
</dbReference>
<dbReference type="EMBL" id="ML769649">
    <property type="protein sequence ID" value="KAE9390700.1"/>
    <property type="molecule type" value="Genomic_DNA"/>
</dbReference>
<dbReference type="Pfam" id="PF14214">
    <property type="entry name" value="Helitron_like_N"/>
    <property type="match status" value="1"/>
</dbReference>
<evidence type="ECO:0000313" key="2">
    <source>
        <dbReference type="EMBL" id="KAE9390700.1"/>
    </source>
</evidence>
<gene>
    <name evidence="2" type="ORF">BT96DRAFT_833076</name>
</gene>
<dbReference type="InterPro" id="IPR025476">
    <property type="entry name" value="Helitron_helicase-like"/>
</dbReference>
<protein>
    <recommendedName>
        <fullName evidence="1">Helitron helicase-like domain-containing protein</fullName>
    </recommendedName>
</protein>
<keyword evidence="3" id="KW-1185">Reference proteome</keyword>
<dbReference type="PANTHER" id="PTHR45786">
    <property type="entry name" value="DNA BINDING PROTEIN-LIKE"/>
    <property type="match status" value="1"/>
</dbReference>
<accession>A0A6A4GZB1</accession>